<dbReference type="RefSeq" id="WP_290232557.1">
    <property type="nucleotide sequence ID" value="NZ_JAUFPZ010000002.1"/>
</dbReference>
<dbReference type="EMBL" id="JBHSAS010000002">
    <property type="protein sequence ID" value="MFC4026050.1"/>
    <property type="molecule type" value="Genomic_DNA"/>
</dbReference>
<name>A0ABV8H587_9FLAO</name>
<evidence type="ECO:0000313" key="2">
    <source>
        <dbReference type="Proteomes" id="UP001595793"/>
    </source>
</evidence>
<dbReference type="SUPFAM" id="SSF75005">
    <property type="entry name" value="Arabinanase/levansucrase/invertase"/>
    <property type="match status" value="1"/>
</dbReference>
<organism evidence="1 2">
    <name type="scientific">Zunongwangia endophytica</name>
    <dbReference type="NCBI Taxonomy" id="1808945"/>
    <lineage>
        <taxon>Bacteria</taxon>
        <taxon>Pseudomonadati</taxon>
        <taxon>Bacteroidota</taxon>
        <taxon>Flavobacteriia</taxon>
        <taxon>Flavobacteriales</taxon>
        <taxon>Flavobacteriaceae</taxon>
        <taxon>Zunongwangia</taxon>
    </lineage>
</organism>
<keyword evidence="2" id="KW-1185">Reference proteome</keyword>
<reference evidence="2" key="1">
    <citation type="journal article" date="2019" name="Int. J. Syst. Evol. Microbiol.">
        <title>The Global Catalogue of Microorganisms (GCM) 10K type strain sequencing project: providing services to taxonomists for standard genome sequencing and annotation.</title>
        <authorList>
            <consortium name="The Broad Institute Genomics Platform"/>
            <consortium name="The Broad Institute Genome Sequencing Center for Infectious Disease"/>
            <person name="Wu L."/>
            <person name="Ma J."/>
        </authorList>
    </citation>
    <scope>NUCLEOTIDE SEQUENCE [LARGE SCALE GENOMIC DNA]</scope>
    <source>
        <strain evidence="2">CECT 9128</strain>
    </source>
</reference>
<dbReference type="Gene3D" id="2.115.10.20">
    <property type="entry name" value="Glycosyl hydrolase domain, family 43"/>
    <property type="match status" value="1"/>
</dbReference>
<accession>A0ABV8H587</accession>
<evidence type="ECO:0000313" key="1">
    <source>
        <dbReference type="EMBL" id="MFC4026050.1"/>
    </source>
</evidence>
<comment type="caution">
    <text evidence="1">The sequence shown here is derived from an EMBL/GenBank/DDBJ whole genome shotgun (WGS) entry which is preliminary data.</text>
</comment>
<protein>
    <submittedName>
        <fullName evidence="1">Uncharacterized protein</fullName>
    </submittedName>
</protein>
<gene>
    <name evidence="1" type="ORF">ACFOS1_01400</name>
</gene>
<dbReference type="InterPro" id="IPR023296">
    <property type="entry name" value="Glyco_hydro_beta-prop_sf"/>
</dbReference>
<dbReference type="Proteomes" id="UP001595793">
    <property type="component" value="Unassembled WGS sequence"/>
</dbReference>
<proteinExistence type="predicted"/>
<sequence>MLLTSHFLIAQNPIITDVFTADPTPLVYEDTVYLYTSHDTASLSSTNYEMKDWLVGFLFNQHDALHQSWSNAFTKKVFLGNWR</sequence>